<dbReference type="GeneID" id="87619985"/>
<accession>A0A437K3T1</accession>
<protein>
    <submittedName>
        <fullName evidence="1">Uncharacterized protein</fullName>
    </submittedName>
</protein>
<dbReference type="Proteomes" id="UP000288024">
    <property type="component" value="Unassembled WGS sequence"/>
</dbReference>
<name>A0A437K3T1_9BACI</name>
<dbReference type="EMBL" id="RZTZ01000020">
    <property type="protein sequence ID" value="RVT57023.1"/>
    <property type="molecule type" value="Genomic_DNA"/>
</dbReference>
<evidence type="ECO:0000313" key="1">
    <source>
        <dbReference type="EMBL" id="RVT57023.1"/>
    </source>
</evidence>
<dbReference type="RefSeq" id="WP_127742292.1">
    <property type="nucleotide sequence ID" value="NZ_CAJCKN010000031.1"/>
</dbReference>
<dbReference type="AlphaFoldDB" id="A0A437K3T1"/>
<evidence type="ECO:0000313" key="2">
    <source>
        <dbReference type="Proteomes" id="UP000288024"/>
    </source>
</evidence>
<comment type="caution">
    <text evidence="1">The sequence shown here is derived from an EMBL/GenBank/DDBJ whole genome shotgun (WGS) entry which is preliminary data.</text>
</comment>
<organism evidence="1 2">
    <name type="scientific">Niallia taxi</name>
    <dbReference type="NCBI Taxonomy" id="2499688"/>
    <lineage>
        <taxon>Bacteria</taxon>
        <taxon>Bacillati</taxon>
        <taxon>Bacillota</taxon>
        <taxon>Bacilli</taxon>
        <taxon>Bacillales</taxon>
        <taxon>Bacillaceae</taxon>
        <taxon>Niallia</taxon>
    </lineage>
</organism>
<reference evidence="1 2" key="1">
    <citation type="submission" date="2019-01" db="EMBL/GenBank/DDBJ databases">
        <title>Bacillus sp. M5HDSG1-1, whole genome shotgun sequence.</title>
        <authorList>
            <person name="Tuo L."/>
        </authorList>
    </citation>
    <scope>NUCLEOTIDE SEQUENCE [LARGE SCALE GENOMIC DNA]</scope>
    <source>
        <strain evidence="1 2">M5HDSG1-1</strain>
    </source>
</reference>
<sequence>MGGMTQGDVTLQGVTFTDSYTDFMDSTSEIVEGEHLTTKKRDCGNTNIAQQSDLLLNFQKEKLYCHSPPKVSIPVSVI</sequence>
<keyword evidence="2" id="KW-1185">Reference proteome</keyword>
<proteinExistence type="predicted"/>
<gene>
    <name evidence="1" type="ORF">EM808_25825</name>
</gene>